<comment type="similarity">
    <text evidence="1 5">Belongs to the D-isomer specific 2-hydroxyacid dehydrogenase family.</text>
</comment>
<dbReference type="GO" id="GO:0008652">
    <property type="term" value="P:amino acid biosynthetic process"/>
    <property type="evidence" value="ECO:0007669"/>
    <property type="project" value="UniProtKB-KW"/>
</dbReference>
<dbReference type="PANTHER" id="PTHR42789">
    <property type="entry name" value="D-ISOMER SPECIFIC 2-HYDROXYACID DEHYDROGENASE FAMILY PROTEIN (AFU_ORTHOLOGUE AFUA_6G10090)"/>
    <property type="match status" value="1"/>
</dbReference>
<feature type="domain" description="D-isomer specific 2-hydroxyacid dehydrogenase catalytic" evidence="6">
    <location>
        <begin position="35"/>
        <end position="343"/>
    </location>
</feature>
<name>A0A9W9Q8H9_9EURO</name>
<dbReference type="InterPro" id="IPR006139">
    <property type="entry name" value="D-isomer_2_OHA_DH_cat_dom"/>
</dbReference>
<dbReference type="Pfam" id="PF00389">
    <property type="entry name" value="2-Hacid_dh"/>
    <property type="match status" value="1"/>
</dbReference>
<comment type="caution">
    <text evidence="8">The sequence shown here is derived from an EMBL/GenBank/DDBJ whole genome shotgun (WGS) entry which is preliminary data.</text>
</comment>
<dbReference type="InterPro" id="IPR006140">
    <property type="entry name" value="D-isomer_DH_NAD-bd"/>
</dbReference>
<keyword evidence="4" id="KW-0520">NAD</keyword>
<keyword evidence="9" id="KW-1185">Reference proteome</keyword>
<organism evidence="8 9">
    <name type="scientific">Penicillium atrosanguineum</name>
    <dbReference type="NCBI Taxonomy" id="1132637"/>
    <lineage>
        <taxon>Eukaryota</taxon>
        <taxon>Fungi</taxon>
        <taxon>Dikarya</taxon>
        <taxon>Ascomycota</taxon>
        <taxon>Pezizomycotina</taxon>
        <taxon>Eurotiomycetes</taxon>
        <taxon>Eurotiomycetidae</taxon>
        <taxon>Eurotiales</taxon>
        <taxon>Aspergillaceae</taxon>
        <taxon>Penicillium</taxon>
    </lineage>
</organism>
<dbReference type="InterPro" id="IPR029752">
    <property type="entry name" value="D-isomer_DH_CS1"/>
</dbReference>
<evidence type="ECO:0000256" key="5">
    <source>
        <dbReference type="RuleBase" id="RU003719"/>
    </source>
</evidence>
<dbReference type="Proteomes" id="UP001147746">
    <property type="component" value="Unassembled WGS sequence"/>
</dbReference>
<reference evidence="8" key="2">
    <citation type="journal article" date="2023" name="IMA Fungus">
        <title>Comparative genomic study of the Penicillium genus elucidates a diverse pangenome and 15 lateral gene transfer events.</title>
        <authorList>
            <person name="Petersen C."/>
            <person name="Sorensen T."/>
            <person name="Nielsen M.R."/>
            <person name="Sondergaard T.E."/>
            <person name="Sorensen J.L."/>
            <person name="Fitzpatrick D.A."/>
            <person name="Frisvad J.C."/>
            <person name="Nielsen K.L."/>
        </authorList>
    </citation>
    <scope>NUCLEOTIDE SEQUENCE</scope>
    <source>
        <strain evidence="8">IBT 21472</strain>
    </source>
</reference>
<dbReference type="CDD" id="cd12169">
    <property type="entry name" value="PGDH_like_1"/>
    <property type="match status" value="1"/>
</dbReference>
<evidence type="ECO:0000313" key="8">
    <source>
        <dbReference type="EMBL" id="KAJ5325062.1"/>
    </source>
</evidence>
<dbReference type="Pfam" id="PF02826">
    <property type="entry name" value="2-Hacid_dh_C"/>
    <property type="match status" value="1"/>
</dbReference>
<evidence type="ECO:0000259" key="6">
    <source>
        <dbReference type="Pfam" id="PF00389"/>
    </source>
</evidence>
<dbReference type="Gene3D" id="3.40.50.720">
    <property type="entry name" value="NAD(P)-binding Rossmann-like Domain"/>
    <property type="match status" value="2"/>
</dbReference>
<dbReference type="SUPFAM" id="SSF52283">
    <property type="entry name" value="Formate/glycerate dehydrogenase catalytic domain-like"/>
    <property type="match status" value="1"/>
</dbReference>
<evidence type="ECO:0000256" key="3">
    <source>
        <dbReference type="ARBA" id="ARBA00023002"/>
    </source>
</evidence>
<dbReference type="PROSITE" id="PS00065">
    <property type="entry name" value="D_2_HYDROXYACID_DH_1"/>
    <property type="match status" value="1"/>
</dbReference>
<dbReference type="SUPFAM" id="SSF51735">
    <property type="entry name" value="NAD(P)-binding Rossmann-fold domains"/>
    <property type="match status" value="1"/>
</dbReference>
<reference evidence="8" key="1">
    <citation type="submission" date="2022-12" db="EMBL/GenBank/DDBJ databases">
        <authorList>
            <person name="Petersen C."/>
        </authorList>
    </citation>
    <scope>NUCLEOTIDE SEQUENCE</scope>
    <source>
        <strain evidence="8">IBT 21472</strain>
    </source>
</reference>
<proteinExistence type="inferred from homology"/>
<evidence type="ECO:0000256" key="1">
    <source>
        <dbReference type="ARBA" id="ARBA00005854"/>
    </source>
</evidence>
<dbReference type="InterPro" id="IPR050857">
    <property type="entry name" value="D-2-hydroxyacid_DH"/>
</dbReference>
<evidence type="ECO:0000256" key="2">
    <source>
        <dbReference type="ARBA" id="ARBA00022605"/>
    </source>
</evidence>
<protein>
    <submittedName>
        <fullName evidence="8">Uncharacterized protein</fullName>
    </submittedName>
</protein>
<dbReference type="InterPro" id="IPR036291">
    <property type="entry name" value="NAD(P)-bd_dom_sf"/>
</dbReference>
<keyword evidence="3 5" id="KW-0560">Oxidoreductase</keyword>
<keyword evidence="2" id="KW-0028">Amino-acid biosynthesis</keyword>
<dbReference type="GO" id="GO:0051287">
    <property type="term" value="F:NAD binding"/>
    <property type="evidence" value="ECO:0007669"/>
    <property type="project" value="InterPro"/>
</dbReference>
<dbReference type="PANTHER" id="PTHR42789:SF1">
    <property type="entry name" value="D-ISOMER SPECIFIC 2-HYDROXYACID DEHYDROGENASE FAMILY PROTEIN (AFU_ORTHOLOGUE AFUA_6G10090)"/>
    <property type="match status" value="1"/>
</dbReference>
<sequence>MSKPKFAILDDYQNIGLSHFTHLEPRIEIHSFPETLDPRDPIQQDALIQRLLPFDVVLAMRERTPFFASTVTALPNLKLLLTTGTRNLALDLASFSERGIPVAGTEGRPPGVNSTVQHTWALILGLARHIARDDAAVKQGRWQGSLGFNLSGKSLGVLGLGKLGAQTAKIAIEAFGMEVIAWSTNLTQEKADEQALAHGLPAGTFVVSPSKSAFFATADVVSVHNVLSERTRGIVAKPELDAMKKRAIIVNTSRGPLIDEADLLESLKAGGIRGAALDVFDPEPLPLDSPWRTTAWGQDGRSEVILSPHMGYGEEDLLHGWYEEVAENLERWLNGKELLREMN</sequence>
<accession>A0A9W9Q8H9</accession>
<evidence type="ECO:0000313" key="9">
    <source>
        <dbReference type="Proteomes" id="UP001147746"/>
    </source>
</evidence>
<dbReference type="AlphaFoldDB" id="A0A9W9Q8H9"/>
<dbReference type="GO" id="GO:0016616">
    <property type="term" value="F:oxidoreductase activity, acting on the CH-OH group of donors, NAD or NADP as acceptor"/>
    <property type="evidence" value="ECO:0007669"/>
    <property type="project" value="InterPro"/>
</dbReference>
<feature type="domain" description="D-isomer specific 2-hydroxyacid dehydrogenase NAD-binding" evidence="7">
    <location>
        <begin position="121"/>
        <end position="311"/>
    </location>
</feature>
<dbReference type="EMBL" id="JAPZBO010000002">
    <property type="protein sequence ID" value="KAJ5325062.1"/>
    <property type="molecule type" value="Genomic_DNA"/>
</dbReference>
<gene>
    <name evidence="8" type="ORF">N7476_003662</name>
</gene>
<evidence type="ECO:0000259" key="7">
    <source>
        <dbReference type="Pfam" id="PF02826"/>
    </source>
</evidence>
<evidence type="ECO:0000256" key="4">
    <source>
        <dbReference type="ARBA" id="ARBA00023027"/>
    </source>
</evidence>
<dbReference type="OrthoDB" id="298012at2759"/>